<proteinExistence type="predicted"/>
<organism evidence="2 3">
    <name type="scientific">Burkholderia vietnamiensis</name>
    <dbReference type="NCBI Taxonomy" id="60552"/>
    <lineage>
        <taxon>Bacteria</taxon>
        <taxon>Pseudomonadati</taxon>
        <taxon>Pseudomonadota</taxon>
        <taxon>Betaproteobacteria</taxon>
        <taxon>Burkholderiales</taxon>
        <taxon>Burkholderiaceae</taxon>
        <taxon>Burkholderia</taxon>
        <taxon>Burkholderia cepacia complex</taxon>
    </lineage>
</organism>
<protein>
    <submittedName>
        <fullName evidence="2">Uncharacterized protein</fullName>
    </submittedName>
</protein>
<evidence type="ECO:0000313" key="1">
    <source>
        <dbReference type="EMBL" id="MDN7796558.1"/>
    </source>
</evidence>
<reference evidence="1" key="2">
    <citation type="submission" date="2023-07" db="EMBL/GenBank/DDBJ databases">
        <title>A collection of bacterial strains from the Burkholderia cepacia Research Laboratory and Repository.</title>
        <authorList>
            <person name="Lipuma J."/>
            <person name="Spilker T."/>
            <person name="Caverly L."/>
        </authorList>
    </citation>
    <scope>NUCLEOTIDE SEQUENCE</scope>
    <source>
        <strain evidence="1">AU44268</strain>
    </source>
</reference>
<dbReference type="Proteomes" id="UP001171620">
    <property type="component" value="Unassembled WGS sequence"/>
</dbReference>
<dbReference type="AlphaFoldDB" id="A0A118GCN3"/>
<dbReference type="RefSeq" id="WP_014726060.1">
    <property type="nucleotide sequence ID" value="NZ_CADFEG010000015.1"/>
</dbReference>
<dbReference type="EMBL" id="PVHK01000038">
    <property type="protein sequence ID" value="PRH43324.1"/>
    <property type="molecule type" value="Genomic_DNA"/>
</dbReference>
<sequence>MNMFFRLPIALQGHAHERFEVDAQDDESFAAHQVDFICALYGRAEYLRACGREDPVGDAFLAGIVNVLEALELNSPGDAQGCLMRLQQIIDAVFAARGHSAVRDTPPA</sequence>
<dbReference type="Proteomes" id="UP000237632">
    <property type="component" value="Unassembled WGS sequence"/>
</dbReference>
<reference evidence="2 3" key="1">
    <citation type="submission" date="2018-03" db="EMBL/GenBank/DDBJ databases">
        <authorList>
            <person name="Nguyen K."/>
            <person name="Fouts D."/>
            <person name="Sutton G."/>
        </authorList>
    </citation>
    <scope>NUCLEOTIDE SEQUENCE [LARGE SCALE GENOMIC DNA]</scope>
    <source>
        <strain evidence="2 3">AU3578</strain>
    </source>
</reference>
<accession>A0A118GCN3</accession>
<evidence type="ECO:0000313" key="3">
    <source>
        <dbReference type="Proteomes" id="UP000237632"/>
    </source>
</evidence>
<dbReference type="EMBL" id="JAUJRV010000012">
    <property type="protein sequence ID" value="MDN7796558.1"/>
    <property type="molecule type" value="Genomic_DNA"/>
</dbReference>
<name>A0A118GCN3_BURVI</name>
<comment type="caution">
    <text evidence="2">The sequence shown here is derived from an EMBL/GenBank/DDBJ whole genome shotgun (WGS) entry which is preliminary data.</text>
</comment>
<evidence type="ECO:0000313" key="2">
    <source>
        <dbReference type="EMBL" id="PRH43324.1"/>
    </source>
</evidence>
<gene>
    <name evidence="2" type="ORF">C6T65_05355</name>
    <name evidence="1" type="ORF">QZM33_16615</name>
</gene>